<comment type="similarity">
    <text evidence="8">Belongs to the uracil-DNA glycosylase (UDG) superfamily. Type 5 (UDGb) family.</text>
</comment>
<dbReference type="SMART" id="SM00987">
    <property type="entry name" value="UreE_C"/>
    <property type="match status" value="1"/>
</dbReference>
<dbReference type="GO" id="GO:0046872">
    <property type="term" value="F:metal ion binding"/>
    <property type="evidence" value="ECO:0007669"/>
    <property type="project" value="UniProtKB-KW"/>
</dbReference>
<evidence type="ECO:0000259" key="10">
    <source>
        <dbReference type="SMART" id="SM00986"/>
    </source>
</evidence>
<dbReference type="InterPro" id="IPR036895">
    <property type="entry name" value="Uracil-DNA_glycosylase-like_sf"/>
</dbReference>
<evidence type="ECO:0000313" key="11">
    <source>
        <dbReference type="EMBL" id="TMJ04695.1"/>
    </source>
</evidence>
<evidence type="ECO:0000256" key="4">
    <source>
        <dbReference type="ARBA" id="ARBA00022801"/>
    </source>
</evidence>
<evidence type="ECO:0000256" key="5">
    <source>
        <dbReference type="ARBA" id="ARBA00023004"/>
    </source>
</evidence>
<evidence type="ECO:0000256" key="8">
    <source>
        <dbReference type="ARBA" id="ARBA00023779"/>
    </source>
</evidence>
<proteinExistence type="inferred from homology"/>
<evidence type="ECO:0000256" key="9">
    <source>
        <dbReference type="ARBA" id="ARBA00023887"/>
    </source>
</evidence>
<keyword evidence="6" id="KW-0411">Iron-sulfur</keyword>
<dbReference type="GO" id="GO:0006284">
    <property type="term" value="P:base-excision repair"/>
    <property type="evidence" value="ECO:0007669"/>
    <property type="project" value="InterPro"/>
</dbReference>
<protein>
    <recommendedName>
        <fullName evidence="9">Type-5 uracil-DNA glycosylase</fullName>
    </recommendedName>
</protein>
<dbReference type="SUPFAM" id="SSF52141">
    <property type="entry name" value="Uracil-DNA glycosylase-like"/>
    <property type="match status" value="1"/>
</dbReference>
<dbReference type="SMART" id="SM00986">
    <property type="entry name" value="UDG"/>
    <property type="match status" value="1"/>
</dbReference>
<dbReference type="Pfam" id="PF03167">
    <property type="entry name" value="UDG"/>
    <property type="match status" value="1"/>
</dbReference>
<dbReference type="InterPro" id="IPR005122">
    <property type="entry name" value="Uracil-DNA_glycosylase-like"/>
</dbReference>
<feature type="domain" description="Uracil-DNA glycosylase-like" evidence="10">
    <location>
        <begin position="47"/>
        <end position="223"/>
    </location>
</feature>
<dbReference type="Gene3D" id="3.40.470.10">
    <property type="entry name" value="Uracil-DNA glycosylase-like domain"/>
    <property type="match status" value="1"/>
</dbReference>
<evidence type="ECO:0000313" key="12">
    <source>
        <dbReference type="Proteomes" id="UP000319353"/>
    </source>
</evidence>
<sequence>MTGEFERLAAAIIACRKCPRLVRYRERVARVKKREFAAWEYWGKPLPGFGDPNAELLILGLAPAAHGGNRTGRMFTGDSSGQWLMRALYRAGFASQPTSERRDDGLQLQNAFITATVRCAPPDNKPTRKEIANCSGYLRQELTLLRRARVVVTLGQIAFSTFLTLAHQYGVALPRPRPRFRHGAVYRLRATPPIPPLVIASYHPSRQNTQTGRLTEAMLDRVFRRARRLLQQDGIGG</sequence>
<dbReference type="Proteomes" id="UP000319353">
    <property type="component" value="Unassembled WGS sequence"/>
</dbReference>
<keyword evidence="5" id="KW-0408">Iron</keyword>
<keyword evidence="3" id="KW-0227">DNA damage</keyword>
<dbReference type="CDD" id="cd10031">
    <property type="entry name" value="UDG-F5_TTUDGB_like"/>
    <property type="match status" value="1"/>
</dbReference>
<evidence type="ECO:0000256" key="3">
    <source>
        <dbReference type="ARBA" id="ARBA00022763"/>
    </source>
</evidence>
<keyword evidence="2" id="KW-0479">Metal-binding</keyword>
<keyword evidence="1" id="KW-0004">4Fe-4S</keyword>
<keyword evidence="7" id="KW-0234">DNA repair</keyword>
<dbReference type="AlphaFoldDB" id="A0A537L9K9"/>
<comment type="caution">
    <text evidence="11">The sequence shown here is derived from an EMBL/GenBank/DDBJ whole genome shotgun (WGS) entry which is preliminary data.</text>
</comment>
<organism evidence="11 12">
    <name type="scientific">Candidatus Segetimicrobium genomatis</name>
    <dbReference type="NCBI Taxonomy" id="2569760"/>
    <lineage>
        <taxon>Bacteria</taxon>
        <taxon>Bacillati</taxon>
        <taxon>Candidatus Sysuimicrobiota</taxon>
        <taxon>Candidatus Sysuimicrobiia</taxon>
        <taxon>Candidatus Sysuimicrobiales</taxon>
        <taxon>Candidatus Segetimicrobiaceae</taxon>
        <taxon>Candidatus Segetimicrobium</taxon>
    </lineage>
</organism>
<dbReference type="InterPro" id="IPR051536">
    <property type="entry name" value="UDG_Type-4/5"/>
</dbReference>
<evidence type="ECO:0000256" key="6">
    <source>
        <dbReference type="ARBA" id="ARBA00023014"/>
    </source>
</evidence>
<dbReference type="GO" id="GO:0004844">
    <property type="term" value="F:uracil DNA N-glycosylase activity"/>
    <property type="evidence" value="ECO:0007669"/>
    <property type="project" value="InterPro"/>
</dbReference>
<reference evidence="11 12" key="1">
    <citation type="journal article" date="2019" name="Nat. Microbiol.">
        <title>Mediterranean grassland soil C-N compound turnover is dependent on rainfall and depth, and is mediated by genomically divergent microorganisms.</title>
        <authorList>
            <person name="Diamond S."/>
            <person name="Andeer P.F."/>
            <person name="Li Z."/>
            <person name="Crits-Christoph A."/>
            <person name="Burstein D."/>
            <person name="Anantharaman K."/>
            <person name="Lane K.R."/>
            <person name="Thomas B.C."/>
            <person name="Pan C."/>
            <person name="Northen T.R."/>
            <person name="Banfield J.F."/>
        </authorList>
    </citation>
    <scope>NUCLEOTIDE SEQUENCE [LARGE SCALE GENOMIC DNA]</scope>
    <source>
        <strain evidence="11">NP_4</strain>
    </source>
</reference>
<name>A0A537L9K9_9BACT</name>
<dbReference type="EMBL" id="VBAL01000037">
    <property type="protein sequence ID" value="TMJ04695.1"/>
    <property type="molecule type" value="Genomic_DNA"/>
</dbReference>
<dbReference type="PANTHER" id="PTHR33693">
    <property type="entry name" value="TYPE-5 URACIL-DNA GLYCOSYLASE"/>
    <property type="match status" value="1"/>
</dbReference>
<dbReference type="PANTHER" id="PTHR33693:SF3">
    <property type="entry name" value="TYPE-5 URACIL-DNA GLYCOSYLASE"/>
    <property type="match status" value="1"/>
</dbReference>
<evidence type="ECO:0000256" key="2">
    <source>
        <dbReference type="ARBA" id="ARBA00022723"/>
    </source>
</evidence>
<dbReference type="InterPro" id="IPR044147">
    <property type="entry name" value="UdgB-like"/>
</dbReference>
<keyword evidence="4" id="KW-0378">Hydrolase</keyword>
<evidence type="ECO:0000256" key="1">
    <source>
        <dbReference type="ARBA" id="ARBA00022485"/>
    </source>
</evidence>
<evidence type="ECO:0000256" key="7">
    <source>
        <dbReference type="ARBA" id="ARBA00023204"/>
    </source>
</evidence>
<dbReference type="GO" id="GO:0051539">
    <property type="term" value="F:4 iron, 4 sulfur cluster binding"/>
    <property type="evidence" value="ECO:0007669"/>
    <property type="project" value="UniProtKB-KW"/>
</dbReference>
<dbReference type="GO" id="GO:0033958">
    <property type="term" value="F:DNA-deoxyinosine glycosylase activity"/>
    <property type="evidence" value="ECO:0007669"/>
    <property type="project" value="InterPro"/>
</dbReference>
<gene>
    <name evidence="11" type="ORF">E6H01_04050</name>
</gene>
<accession>A0A537L9K9</accession>